<comment type="caution">
    <text evidence="2">The sequence shown here is derived from an EMBL/GenBank/DDBJ whole genome shotgun (WGS) entry which is preliminary data.</text>
</comment>
<keyword evidence="3" id="KW-1185">Reference proteome</keyword>
<proteinExistence type="predicted"/>
<feature type="region of interest" description="Disordered" evidence="1">
    <location>
        <begin position="576"/>
        <end position="775"/>
    </location>
</feature>
<feature type="compositionally biased region" description="Basic and acidic residues" evidence="1">
    <location>
        <begin position="666"/>
        <end position="684"/>
    </location>
</feature>
<feature type="compositionally biased region" description="Basic and acidic residues" evidence="1">
    <location>
        <begin position="358"/>
        <end position="378"/>
    </location>
</feature>
<feature type="compositionally biased region" description="Basic and acidic residues" evidence="1">
    <location>
        <begin position="750"/>
        <end position="759"/>
    </location>
</feature>
<evidence type="ECO:0000256" key="1">
    <source>
        <dbReference type="SAM" id="MobiDB-lite"/>
    </source>
</evidence>
<feature type="compositionally biased region" description="Basic and acidic residues" evidence="1">
    <location>
        <begin position="723"/>
        <end position="740"/>
    </location>
</feature>
<protein>
    <submittedName>
        <fullName evidence="2">Uncharacterized protein</fullName>
    </submittedName>
</protein>
<name>A0AA36JMB7_9DINO</name>
<feature type="region of interest" description="Disordered" evidence="1">
    <location>
        <begin position="108"/>
        <end position="182"/>
    </location>
</feature>
<evidence type="ECO:0000313" key="2">
    <source>
        <dbReference type="EMBL" id="CAJ1407623.1"/>
    </source>
</evidence>
<feature type="compositionally biased region" description="Basic and acidic residues" evidence="1">
    <location>
        <begin position="697"/>
        <end position="709"/>
    </location>
</feature>
<feature type="compositionally biased region" description="Polar residues" evidence="1">
    <location>
        <begin position="710"/>
        <end position="720"/>
    </location>
</feature>
<reference evidence="2" key="1">
    <citation type="submission" date="2023-08" db="EMBL/GenBank/DDBJ databases">
        <authorList>
            <person name="Chen Y."/>
            <person name="Shah S."/>
            <person name="Dougan E. K."/>
            <person name="Thang M."/>
            <person name="Chan C."/>
        </authorList>
    </citation>
    <scope>NUCLEOTIDE SEQUENCE</scope>
</reference>
<dbReference type="AlphaFoldDB" id="A0AA36JMB7"/>
<accession>A0AA36JMB7</accession>
<dbReference type="Proteomes" id="UP001178507">
    <property type="component" value="Unassembled WGS sequence"/>
</dbReference>
<evidence type="ECO:0000313" key="3">
    <source>
        <dbReference type="Proteomes" id="UP001178507"/>
    </source>
</evidence>
<dbReference type="EMBL" id="CAUJNA010003681">
    <property type="protein sequence ID" value="CAJ1407623.1"/>
    <property type="molecule type" value="Genomic_DNA"/>
</dbReference>
<organism evidence="2 3">
    <name type="scientific">Effrenium voratum</name>
    <dbReference type="NCBI Taxonomy" id="2562239"/>
    <lineage>
        <taxon>Eukaryota</taxon>
        <taxon>Sar</taxon>
        <taxon>Alveolata</taxon>
        <taxon>Dinophyceae</taxon>
        <taxon>Suessiales</taxon>
        <taxon>Symbiodiniaceae</taxon>
        <taxon>Effrenium</taxon>
    </lineage>
</organism>
<feature type="compositionally biased region" description="Polar residues" evidence="1">
    <location>
        <begin position="760"/>
        <end position="771"/>
    </location>
</feature>
<feature type="region of interest" description="Disordered" evidence="1">
    <location>
        <begin position="358"/>
        <end position="433"/>
    </location>
</feature>
<sequence length="977" mass="107233">MASEDVGNSSLAAEVLQISGLLAQQAAAKDGSSYKFSINDFEDGAGETFELNRDDTLQLIGVLNSGEKDLAKRELSSMVSRLDRRAVEGIVRRLYGVLQRKNQEIAQLNEAGKKSAKGRSTSQASERRSPRAHSPRGDSTLPGVVSQGRDRGDNLSAPRSPRDSCGAGALFSPRKQKEGGQLQNFRRLQEQHQAEYLKFLQERAGLQDQSPRSPRDGKMPQVFRRLTAPATPPSEQMARIAVANMGANKAQVSFGGPLAESTDASGYLDALLEAHQADVATRGEDIGNFVKQSPRVSEDKAREIFDRLYKNGKDARIRRRVYAELGLLVEQAKEAQMCTFEPQLPLARYPDGFQPHESINERLYRDSFDRRRRREEAKQSVPMPPFRPNMSVNSTTSRRSEGMSPRDTLSDAGFGDSMSRVPTDGSMVRKSSTHERLFRDHADRKARQAHREDVLADWRKHTFKPDIATSQATGPVVARTASFFEQMERSRTDEDGFPTRAPARMDTHPAFEQELSDEEELKLAPQDSMADLASESPNFRENSSMEVASPIDVDMAASYKLNPAAQEALEAEIAEFEEDAAKRQSAQWSKDSMGDLMDTTESLNFAPGEADQSGQAKPGDRDGSGMRESFSGSDLRECAREAGASPTLSGSGRNLREHYYIGGDSRVNESDLGENRESSDDPRPGESQGRLEGSEPAESRETGDYRRANESGQSRLSSFPSDRMVESGPRDKSGADHWMEYESGAGAPPRSKDSVDRQGQENFVQGASVASSDRDFTELGSREVKVEMPAADKLSAVCQELKAEAGELPEEPVNVISPETNLRTPDMYLHPQAADGARNAAVHVAHVPQQRRQWVQQLPAAAVHSPSPGSAREVTRQDSTYSLGGGSPALVHRNFSGNMAAVSPRSFAAPMSPRTYGMPMPMAPAHAGHVQRPVVVPNPVHVPRYAPQVMAQAPYPVQPHGFSPRGVWQVPAAMTYR</sequence>
<gene>
    <name evidence="2" type="ORF">EVOR1521_LOCUS29267</name>
</gene>